<evidence type="ECO:0000313" key="4">
    <source>
        <dbReference type="EMBL" id="BDU76970.1"/>
    </source>
</evidence>
<dbReference type="GO" id="GO:0016491">
    <property type="term" value="F:oxidoreductase activity"/>
    <property type="evidence" value="ECO:0007669"/>
    <property type="project" value="UniProtKB-KW"/>
</dbReference>
<keyword evidence="5" id="KW-1185">Reference proteome</keyword>
<evidence type="ECO:0000256" key="1">
    <source>
        <dbReference type="ARBA" id="ARBA00023002"/>
    </source>
</evidence>
<dbReference type="InterPro" id="IPR032095">
    <property type="entry name" value="Sacchrp_dh-like_C"/>
</dbReference>
<dbReference type="Gene3D" id="3.30.360.10">
    <property type="entry name" value="Dihydrodipicolinate Reductase, domain 2"/>
    <property type="match status" value="1"/>
</dbReference>
<accession>A0AA48KDD9</accession>
<dbReference type="Pfam" id="PF03435">
    <property type="entry name" value="Sacchrp_dh_NADP"/>
    <property type="match status" value="1"/>
</dbReference>
<dbReference type="PANTHER" id="PTHR11133">
    <property type="entry name" value="SACCHAROPINE DEHYDROGENASE"/>
    <property type="match status" value="1"/>
</dbReference>
<dbReference type="Proteomes" id="UP001228113">
    <property type="component" value="Chromosome"/>
</dbReference>
<dbReference type="Gene3D" id="3.40.50.720">
    <property type="entry name" value="NAD(P)-binding Rossmann-like Domain"/>
    <property type="match status" value="1"/>
</dbReference>
<protein>
    <submittedName>
        <fullName evidence="4">Saccharopine reductase</fullName>
    </submittedName>
</protein>
<sequence length="380" mass="41503">MKRICVLGAGRVGATLALDLAQDGAFEVTVADRSHVALDRLAAKGLRTHLADLAQPGAVQEAVAGCDLAVGAVPGFMGFTTLQAVLEAGRPMVDISFFPEDPFRLDGLARDKGLVAVMDAGVAPGCDNFILGDVVRRVDRVTSFECYVGGLPVVRTWPFEYKAGFSPVDVVEEYTRPARYVAHGQEIVMPALSEPELMDFPGIGTLEAFNTDGLRSIIRTVKAPFMKEKTLRYPGHIEKMRMLREAGFFSTEPVELNGVPVAPMDLTTRLLFPLWQMGEGDEDFTVMRVIVAGEKDGRPVRETWDLLDRYDRATGTTSMARTTGYTCTATVRLVAEGLWSEPGVAPPEVVGMKAGCWDFIRRDLAKRGVQWTRRDGTACP</sequence>
<feature type="domain" description="Saccharopine dehydrogenase-like C-terminal" evidence="3">
    <location>
        <begin position="121"/>
        <end position="368"/>
    </location>
</feature>
<name>A0AA48KDD9_9BACT</name>
<dbReference type="Pfam" id="PF16653">
    <property type="entry name" value="Sacchrp_dh_C"/>
    <property type="match status" value="1"/>
</dbReference>
<gene>
    <name evidence="4" type="ORF">METESE_19280</name>
</gene>
<dbReference type="InterPro" id="IPR005097">
    <property type="entry name" value="Sacchrp_dh_NADP-bd"/>
</dbReference>
<dbReference type="KEGG" id="msea:METESE_19280"/>
<evidence type="ECO:0000259" key="3">
    <source>
        <dbReference type="Pfam" id="PF16653"/>
    </source>
</evidence>
<reference evidence="4" key="1">
    <citation type="journal article" date="2023" name="Int. J. Syst. Evol. Microbiol.">
        <title>Mesoterricola silvestris gen. nov., sp. nov., Mesoterricola sediminis sp. nov., Geothrix oryzae sp. nov., Geothrix edaphica sp. nov., Geothrix rubra sp. nov., and Geothrix limicola sp. nov., six novel members of Acidobacteriota isolated from soils.</title>
        <authorList>
            <person name="Itoh H."/>
            <person name="Sugisawa Y."/>
            <person name="Mise K."/>
            <person name="Xu Z."/>
            <person name="Kuniyasu M."/>
            <person name="Ushijima N."/>
            <person name="Kawano K."/>
            <person name="Kobayashi E."/>
            <person name="Shiratori Y."/>
            <person name="Masuda Y."/>
            <person name="Senoo K."/>
        </authorList>
    </citation>
    <scope>NUCLEOTIDE SEQUENCE</scope>
    <source>
        <strain evidence="4">W786</strain>
    </source>
</reference>
<feature type="domain" description="Saccharopine dehydrogenase NADP binding" evidence="2">
    <location>
        <begin position="4"/>
        <end position="117"/>
    </location>
</feature>
<keyword evidence="1" id="KW-0560">Oxidoreductase</keyword>
<dbReference type="SUPFAM" id="SSF51735">
    <property type="entry name" value="NAD(P)-binding Rossmann-fold domains"/>
    <property type="match status" value="1"/>
</dbReference>
<dbReference type="SUPFAM" id="SSF55347">
    <property type="entry name" value="Glyceraldehyde-3-phosphate dehydrogenase-like, C-terminal domain"/>
    <property type="match status" value="1"/>
</dbReference>
<dbReference type="RefSeq" id="WP_243331127.1">
    <property type="nucleotide sequence ID" value="NZ_AP027081.1"/>
</dbReference>
<dbReference type="PANTHER" id="PTHR11133:SF22">
    <property type="entry name" value="ALPHA-AMINOADIPIC SEMIALDEHYDE SYNTHASE, MITOCHONDRIAL"/>
    <property type="match status" value="1"/>
</dbReference>
<evidence type="ECO:0000259" key="2">
    <source>
        <dbReference type="Pfam" id="PF03435"/>
    </source>
</evidence>
<dbReference type="InterPro" id="IPR036291">
    <property type="entry name" value="NAD(P)-bd_dom_sf"/>
</dbReference>
<dbReference type="InterPro" id="IPR051168">
    <property type="entry name" value="AASS"/>
</dbReference>
<proteinExistence type="predicted"/>
<dbReference type="EMBL" id="AP027081">
    <property type="protein sequence ID" value="BDU76970.1"/>
    <property type="molecule type" value="Genomic_DNA"/>
</dbReference>
<organism evidence="4 5">
    <name type="scientific">Mesoterricola sediminis</name>
    <dbReference type="NCBI Taxonomy" id="2927980"/>
    <lineage>
        <taxon>Bacteria</taxon>
        <taxon>Pseudomonadati</taxon>
        <taxon>Acidobacteriota</taxon>
        <taxon>Holophagae</taxon>
        <taxon>Holophagales</taxon>
        <taxon>Holophagaceae</taxon>
        <taxon>Mesoterricola</taxon>
    </lineage>
</organism>
<dbReference type="AlphaFoldDB" id="A0AA48KDD9"/>
<evidence type="ECO:0000313" key="5">
    <source>
        <dbReference type="Proteomes" id="UP001228113"/>
    </source>
</evidence>